<sequence length="148" mass="16232">MQLSLRSFYPILLFCLIAGTLPNVAYAANSYFQGDYAATFVFKPTHAKKNQRNTGLLVMTVKPDGEVSASYLTKGTDINFHVKGKIDKDGNFEGRVFYEGKDWGAHKGSFTKSDNGTIKGELHETPNGRGTPHGHLKISGGPIIGRKR</sequence>
<keyword evidence="4" id="KW-1185">Reference proteome</keyword>
<feature type="signal peptide" evidence="2">
    <location>
        <begin position="1"/>
        <end position="27"/>
    </location>
</feature>
<proteinExistence type="predicted"/>
<dbReference type="AlphaFoldDB" id="A0A5R8KBI6"/>
<organism evidence="3 4">
    <name type="scientific">Phragmitibacter flavus</name>
    <dbReference type="NCBI Taxonomy" id="2576071"/>
    <lineage>
        <taxon>Bacteria</taxon>
        <taxon>Pseudomonadati</taxon>
        <taxon>Verrucomicrobiota</taxon>
        <taxon>Verrucomicrobiia</taxon>
        <taxon>Verrucomicrobiales</taxon>
        <taxon>Verrucomicrobiaceae</taxon>
        <taxon>Phragmitibacter</taxon>
    </lineage>
</organism>
<evidence type="ECO:0000256" key="2">
    <source>
        <dbReference type="SAM" id="SignalP"/>
    </source>
</evidence>
<evidence type="ECO:0000256" key="1">
    <source>
        <dbReference type="SAM" id="MobiDB-lite"/>
    </source>
</evidence>
<evidence type="ECO:0008006" key="5">
    <source>
        <dbReference type="Google" id="ProtNLM"/>
    </source>
</evidence>
<feature type="chain" id="PRO_5024391049" description="DUF3224 domain-containing protein" evidence="2">
    <location>
        <begin position="28"/>
        <end position="148"/>
    </location>
</feature>
<reference evidence="3 4" key="1">
    <citation type="submission" date="2019-05" db="EMBL/GenBank/DDBJ databases">
        <title>Verrucobacter flavum gen. nov., sp. nov. a new member of the family Verrucomicrobiaceae.</title>
        <authorList>
            <person name="Szuroczki S."/>
            <person name="Abbaszade G."/>
            <person name="Szabo A."/>
            <person name="Felfoldi T."/>
            <person name="Schumann P."/>
            <person name="Boka K."/>
            <person name="Keki Z."/>
            <person name="Toumi M."/>
            <person name="Toth E."/>
        </authorList>
    </citation>
    <scope>NUCLEOTIDE SEQUENCE [LARGE SCALE GENOMIC DNA]</scope>
    <source>
        <strain evidence="3 4">MG-N-17</strain>
    </source>
</reference>
<gene>
    <name evidence="3" type="ORF">FEM03_16805</name>
</gene>
<evidence type="ECO:0000313" key="4">
    <source>
        <dbReference type="Proteomes" id="UP000306196"/>
    </source>
</evidence>
<comment type="caution">
    <text evidence="3">The sequence shown here is derived from an EMBL/GenBank/DDBJ whole genome shotgun (WGS) entry which is preliminary data.</text>
</comment>
<dbReference type="EMBL" id="VAUV01000012">
    <property type="protein sequence ID" value="TLD69617.1"/>
    <property type="molecule type" value="Genomic_DNA"/>
</dbReference>
<dbReference type="Proteomes" id="UP000306196">
    <property type="component" value="Unassembled WGS sequence"/>
</dbReference>
<feature type="region of interest" description="Disordered" evidence="1">
    <location>
        <begin position="114"/>
        <end position="148"/>
    </location>
</feature>
<name>A0A5R8KBI6_9BACT</name>
<evidence type="ECO:0000313" key="3">
    <source>
        <dbReference type="EMBL" id="TLD69617.1"/>
    </source>
</evidence>
<protein>
    <recommendedName>
        <fullName evidence="5">DUF3224 domain-containing protein</fullName>
    </recommendedName>
</protein>
<keyword evidence="2" id="KW-0732">Signal</keyword>
<accession>A0A5R8KBI6</accession>